<reference evidence="10 11" key="1">
    <citation type="submission" date="2018-06" db="EMBL/GenBank/DDBJ databases">
        <title>Complete Genomes of Monosporascus.</title>
        <authorList>
            <person name="Robinson A.J."/>
            <person name="Natvig D.O."/>
        </authorList>
    </citation>
    <scope>NUCLEOTIDE SEQUENCE [LARGE SCALE GENOMIC DNA]</scope>
    <source>
        <strain evidence="10 11">CBS 609.92</strain>
    </source>
</reference>
<keyword evidence="6 8" id="KW-0472">Membrane</keyword>
<evidence type="ECO:0000256" key="1">
    <source>
        <dbReference type="ARBA" id="ARBA00004141"/>
    </source>
</evidence>
<dbReference type="SUPFAM" id="SSF103473">
    <property type="entry name" value="MFS general substrate transporter"/>
    <property type="match status" value="1"/>
</dbReference>
<evidence type="ECO:0000256" key="8">
    <source>
        <dbReference type="SAM" id="Phobius"/>
    </source>
</evidence>
<dbReference type="InterPro" id="IPR050360">
    <property type="entry name" value="MFS_Sugar_Transporters"/>
</dbReference>
<sequence length="564" mass="62505">MTDIRATEHVEQKLAAPAPALAPDTVGIDDDLLLRMYEKVPNLPELMEGARRAANLEHKLSTWEALKLYPKAVTYSLIMSLAIIMEGYDTALLGSFFGYPTFRERFGVRLADGSYQITSQWQSALPTGAQIGQILGLMTAGIIADRIGYKKTILGALVMMICFIFVLFFAQNVGMLFAGEILCGLPWGAFQTLTTTYAADVSPTVLRPYLTTYINLCWVTGQFLAMGVLRGLLGRTDQWSWRIPLAIQWAWPLPIIIGVIFAPESPWWLVRNGQMDAARHSLLRLTSKRNVEYSVDDNVALIVVTNEHEKLAGEGVSYRDCFRGIDRRRTEIACCVWMIQVGSGIWFGSNVVYFLEQAGFDPAKAFNFGVGMNGVGWVGTVCSWFIMQHVGRRTLYAGGLTVLLTILLLVGFLGIPAAGGMGIGYASGVLLMVFVFTYDITVGPVCYCLVAELPSTRLRIKTAVLARSCYNIASIGANFLNPPMINPAAWNLKGKGGFVWAVFCAISLIWTFFRLPEPRGRTPAELDVLFEQRIPARKFSKTKVDLFRSNNLGIVHKDVEGKWD</sequence>
<evidence type="ECO:0000313" key="10">
    <source>
        <dbReference type="EMBL" id="RYO83877.1"/>
    </source>
</evidence>
<organism evidence="10 11">
    <name type="scientific">Monosporascus cannonballus</name>
    <dbReference type="NCBI Taxonomy" id="155416"/>
    <lineage>
        <taxon>Eukaryota</taxon>
        <taxon>Fungi</taxon>
        <taxon>Dikarya</taxon>
        <taxon>Ascomycota</taxon>
        <taxon>Pezizomycotina</taxon>
        <taxon>Sordariomycetes</taxon>
        <taxon>Xylariomycetidae</taxon>
        <taxon>Xylariales</taxon>
        <taxon>Xylariales incertae sedis</taxon>
        <taxon>Monosporascus</taxon>
    </lineage>
</organism>
<accession>A0ABY0H7R1</accession>
<feature type="transmembrane region" description="Helical" evidence="8">
    <location>
        <begin position="462"/>
        <end position="485"/>
    </location>
</feature>
<dbReference type="Proteomes" id="UP000294003">
    <property type="component" value="Unassembled WGS sequence"/>
</dbReference>
<evidence type="ECO:0000256" key="2">
    <source>
        <dbReference type="ARBA" id="ARBA00010992"/>
    </source>
</evidence>
<comment type="caution">
    <text evidence="10">The sequence shown here is derived from an EMBL/GenBank/DDBJ whole genome shotgun (WGS) entry which is preliminary data.</text>
</comment>
<feature type="transmembrane region" description="Helical" evidence="8">
    <location>
        <begin position="497"/>
        <end position="513"/>
    </location>
</feature>
<dbReference type="EMBL" id="QJNS01000178">
    <property type="protein sequence ID" value="RYO83877.1"/>
    <property type="molecule type" value="Genomic_DNA"/>
</dbReference>
<evidence type="ECO:0000256" key="4">
    <source>
        <dbReference type="ARBA" id="ARBA00022692"/>
    </source>
</evidence>
<evidence type="ECO:0000256" key="3">
    <source>
        <dbReference type="ARBA" id="ARBA00022448"/>
    </source>
</evidence>
<feature type="transmembrane region" description="Helical" evidence="8">
    <location>
        <begin position="365"/>
        <end position="387"/>
    </location>
</feature>
<feature type="transmembrane region" description="Helical" evidence="8">
    <location>
        <begin position="152"/>
        <end position="170"/>
    </location>
</feature>
<keyword evidence="3 7" id="KW-0813">Transport</keyword>
<evidence type="ECO:0000256" key="5">
    <source>
        <dbReference type="ARBA" id="ARBA00022989"/>
    </source>
</evidence>
<dbReference type="InterPro" id="IPR036259">
    <property type="entry name" value="MFS_trans_sf"/>
</dbReference>
<dbReference type="PROSITE" id="PS50850">
    <property type="entry name" value="MFS"/>
    <property type="match status" value="1"/>
</dbReference>
<dbReference type="InterPro" id="IPR003663">
    <property type="entry name" value="Sugar/inositol_transpt"/>
</dbReference>
<dbReference type="NCBIfam" id="TIGR00879">
    <property type="entry name" value="SP"/>
    <property type="match status" value="1"/>
</dbReference>
<dbReference type="PANTHER" id="PTHR48022:SF5">
    <property type="entry name" value="ALPHA-GLUCOSIDES PERMEASE MPH2-RELATED"/>
    <property type="match status" value="1"/>
</dbReference>
<feature type="transmembrane region" description="Helical" evidence="8">
    <location>
        <begin position="176"/>
        <end position="198"/>
    </location>
</feature>
<name>A0ABY0H7R1_9PEZI</name>
<feature type="transmembrane region" description="Helical" evidence="8">
    <location>
        <begin position="423"/>
        <end position="450"/>
    </location>
</feature>
<protein>
    <recommendedName>
        <fullName evidence="9">Major facilitator superfamily (MFS) profile domain-containing protein</fullName>
    </recommendedName>
</protein>
<keyword evidence="4 8" id="KW-0812">Transmembrane</keyword>
<keyword evidence="11" id="KW-1185">Reference proteome</keyword>
<feature type="transmembrane region" description="Helical" evidence="8">
    <location>
        <begin position="394"/>
        <end position="417"/>
    </location>
</feature>
<comment type="subcellular location">
    <subcellularLocation>
        <location evidence="1">Membrane</location>
        <topology evidence="1">Multi-pass membrane protein</topology>
    </subcellularLocation>
</comment>
<feature type="transmembrane region" description="Helical" evidence="8">
    <location>
        <begin position="332"/>
        <end position="353"/>
    </location>
</feature>
<gene>
    <name evidence="10" type="ORF">DL762_005940</name>
</gene>
<evidence type="ECO:0000256" key="7">
    <source>
        <dbReference type="RuleBase" id="RU003346"/>
    </source>
</evidence>
<feature type="domain" description="Major facilitator superfamily (MFS) profile" evidence="9">
    <location>
        <begin position="75"/>
        <end position="519"/>
    </location>
</feature>
<feature type="transmembrane region" description="Helical" evidence="8">
    <location>
        <begin position="249"/>
        <end position="270"/>
    </location>
</feature>
<feature type="transmembrane region" description="Helical" evidence="8">
    <location>
        <begin position="210"/>
        <end position="229"/>
    </location>
</feature>
<dbReference type="Pfam" id="PF00083">
    <property type="entry name" value="Sugar_tr"/>
    <property type="match status" value="1"/>
</dbReference>
<comment type="similarity">
    <text evidence="2 7">Belongs to the major facilitator superfamily. Sugar transporter (TC 2.A.1.1) family.</text>
</comment>
<dbReference type="Gene3D" id="1.20.1250.20">
    <property type="entry name" value="MFS general substrate transporter like domains"/>
    <property type="match status" value="1"/>
</dbReference>
<dbReference type="InterPro" id="IPR020846">
    <property type="entry name" value="MFS_dom"/>
</dbReference>
<dbReference type="InterPro" id="IPR005828">
    <property type="entry name" value="MFS_sugar_transport-like"/>
</dbReference>
<proteinExistence type="inferred from homology"/>
<evidence type="ECO:0000313" key="11">
    <source>
        <dbReference type="Proteomes" id="UP000294003"/>
    </source>
</evidence>
<evidence type="ECO:0000256" key="6">
    <source>
        <dbReference type="ARBA" id="ARBA00023136"/>
    </source>
</evidence>
<dbReference type="PANTHER" id="PTHR48022">
    <property type="entry name" value="PLASTIDIC GLUCOSE TRANSPORTER 4"/>
    <property type="match status" value="1"/>
</dbReference>
<evidence type="ECO:0000259" key="9">
    <source>
        <dbReference type="PROSITE" id="PS50850"/>
    </source>
</evidence>
<keyword evidence="5 8" id="KW-1133">Transmembrane helix</keyword>